<keyword evidence="1" id="KW-0472">Membrane</keyword>
<evidence type="ECO:0000256" key="1">
    <source>
        <dbReference type="SAM" id="Phobius"/>
    </source>
</evidence>
<dbReference type="Proteomes" id="UP000570361">
    <property type="component" value="Unassembled WGS sequence"/>
</dbReference>
<evidence type="ECO:0000313" key="2">
    <source>
        <dbReference type="EMBL" id="MBB3109715.1"/>
    </source>
</evidence>
<keyword evidence="1" id="KW-0812">Transmembrane</keyword>
<keyword evidence="3" id="KW-1185">Reference proteome</keyword>
<protein>
    <submittedName>
        <fullName evidence="2">Uncharacterized protein</fullName>
    </submittedName>
</protein>
<feature type="transmembrane region" description="Helical" evidence="1">
    <location>
        <begin position="55"/>
        <end position="78"/>
    </location>
</feature>
<sequence length="180" mass="20660">MQQLRIGRMTSSIVLRTLVIAASYTIFYFLTYIFAALTYSAFADMPADRSRSFSWLYFGFFFTLIPYLGTLSMAMAEVNRERLFSLKQRLVLLQTFVVTQAVDKLGIAVLATMMAQGFPWYGQEFPQSGYGLLCEELPFYCSGYVKPYIAGNTIFSVILFMAVFLGYRWLYSGKRQALQR</sequence>
<feature type="transmembrane region" description="Helical" evidence="1">
    <location>
        <begin position="12"/>
        <end position="35"/>
    </location>
</feature>
<dbReference type="EMBL" id="JACHXK010000003">
    <property type="protein sequence ID" value="MBB3109715.1"/>
    <property type="molecule type" value="Genomic_DNA"/>
</dbReference>
<comment type="caution">
    <text evidence="2">The sequence shown here is derived from an EMBL/GenBank/DDBJ whole genome shotgun (WGS) entry which is preliminary data.</text>
</comment>
<proteinExistence type="predicted"/>
<feature type="transmembrane region" description="Helical" evidence="1">
    <location>
        <begin position="90"/>
        <end position="115"/>
    </location>
</feature>
<accession>A0A7W5AVU5</accession>
<keyword evidence="1" id="KW-1133">Transmembrane helix</keyword>
<dbReference type="RefSeq" id="WP_183599073.1">
    <property type="nucleotide sequence ID" value="NZ_JACHXK010000003.1"/>
</dbReference>
<organism evidence="2 3">
    <name type="scientific">Paenibacillus phyllosphaerae</name>
    <dbReference type="NCBI Taxonomy" id="274593"/>
    <lineage>
        <taxon>Bacteria</taxon>
        <taxon>Bacillati</taxon>
        <taxon>Bacillota</taxon>
        <taxon>Bacilli</taxon>
        <taxon>Bacillales</taxon>
        <taxon>Paenibacillaceae</taxon>
        <taxon>Paenibacillus</taxon>
    </lineage>
</organism>
<dbReference type="AlphaFoldDB" id="A0A7W5AVU5"/>
<name>A0A7W5AVU5_9BACL</name>
<gene>
    <name evidence="2" type="ORF">FHS18_001778</name>
</gene>
<evidence type="ECO:0000313" key="3">
    <source>
        <dbReference type="Proteomes" id="UP000570361"/>
    </source>
</evidence>
<feature type="transmembrane region" description="Helical" evidence="1">
    <location>
        <begin position="148"/>
        <end position="170"/>
    </location>
</feature>
<reference evidence="2 3" key="1">
    <citation type="submission" date="2020-08" db="EMBL/GenBank/DDBJ databases">
        <title>Genomic Encyclopedia of Type Strains, Phase III (KMG-III): the genomes of soil and plant-associated and newly described type strains.</title>
        <authorList>
            <person name="Whitman W."/>
        </authorList>
    </citation>
    <scope>NUCLEOTIDE SEQUENCE [LARGE SCALE GENOMIC DNA]</scope>
    <source>
        <strain evidence="2 3">CECT 5862</strain>
    </source>
</reference>